<dbReference type="AlphaFoldDB" id="A0AAE3W8E1"/>
<sequence length="239" mass="24558">MRWKASAGVLVALAFLIPAAPASAQAAQPGLDKTCQTVERTVYKDIRELITIDLETATDTEVRVVANQVLSQAKAESLPVLTDAVQKQLDGTPEGLRTFLRDDVENAWSVALRIMVGRTLTDAGKNVQAAAQKVLGAGSIETYLAYLNEGVYAARELDCASQPTPTPTVTPGTGATPSASATAAPTATSSDAAAPGGEGGGLPVTGANTAVVAAVGVAILALGGVAFWIGRRRRSRFVA</sequence>
<proteinExistence type="predicted"/>
<keyword evidence="3" id="KW-0732">Signal</keyword>
<accession>A0AAE3W8E1</accession>
<dbReference type="Proteomes" id="UP001240236">
    <property type="component" value="Unassembled WGS sequence"/>
</dbReference>
<dbReference type="NCBIfam" id="TIGR01167">
    <property type="entry name" value="LPXTG_anchor"/>
    <property type="match status" value="1"/>
</dbReference>
<reference evidence="4 5" key="1">
    <citation type="submission" date="2023-07" db="EMBL/GenBank/DDBJ databases">
        <title>Sequencing the genomes of 1000 actinobacteria strains.</title>
        <authorList>
            <person name="Klenk H.-P."/>
        </authorList>
    </citation>
    <scope>NUCLEOTIDE SEQUENCE [LARGE SCALE GENOMIC DNA]</scope>
    <source>
        <strain evidence="4 5">DSM 44709</strain>
    </source>
</reference>
<feature type="compositionally biased region" description="Low complexity" evidence="1">
    <location>
        <begin position="167"/>
        <end position="195"/>
    </location>
</feature>
<feature type="chain" id="PRO_5042173891" evidence="3">
    <location>
        <begin position="27"/>
        <end position="239"/>
    </location>
</feature>
<keyword evidence="5" id="KW-1185">Reference proteome</keyword>
<feature type="signal peptide" evidence="3">
    <location>
        <begin position="1"/>
        <end position="26"/>
    </location>
</feature>
<comment type="caution">
    <text evidence="4">The sequence shown here is derived from an EMBL/GenBank/DDBJ whole genome shotgun (WGS) entry which is preliminary data.</text>
</comment>
<organism evidence="4 5">
    <name type="scientific">Catenuloplanes indicus</name>
    <dbReference type="NCBI Taxonomy" id="137267"/>
    <lineage>
        <taxon>Bacteria</taxon>
        <taxon>Bacillati</taxon>
        <taxon>Actinomycetota</taxon>
        <taxon>Actinomycetes</taxon>
        <taxon>Micromonosporales</taxon>
        <taxon>Micromonosporaceae</taxon>
        <taxon>Catenuloplanes</taxon>
    </lineage>
</organism>
<evidence type="ECO:0000256" key="3">
    <source>
        <dbReference type="SAM" id="SignalP"/>
    </source>
</evidence>
<protein>
    <submittedName>
        <fullName evidence="4">LPXTG-motif cell wall-anchored protein</fullName>
    </submittedName>
</protein>
<evidence type="ECO:0000256" key="1">
    <source>
        <dbReference type="SAM" id="MobiDB-lite"/>
    </source>
</evidence>
<dbReference type="EMBL" id="JAUSUZ010000001">
    <property type="protein sequence ID" value="MDQ0371409.1"/>
    <property type="molecule type" value="Genomic_DNA"/>
</dbReference>
<name>A0AAE3W8E1_9ACTN</name>
<gene>
    <name evidence="4" type="ORF">J2S42_008078</name>
</gene>
<feature type="region of interest" description="Disordered" evidence="1">
    <location>
        <begin position="162"/>
        <end position="197"/>
    </location>
</feature>
<evidence type="ECO:0000313" key="4">
    <source>
        <dbReference type="EMBL" id="MDQ0371409.1"/>
    </source>
</evidence>
<dbReference type="RefSeq" id="WP_307248164.1">
    <property type="nucleotide sequence ID" value="NZ_JAUSUZ010000001.1"/>
</dbReference>
<evidence type="ECO:0000256" key="2">
    <source>
        <dbReference type="SAM" id="Phobius"/>
    </source>
</evidence>
<keyword evidence="2" id="KW-0812">Transmembrane</keyword>
<keyword evidence="2" id="KW-0472">Membrane</keyword>
<feature type="transmembrane region" description="Helical" evidence="2">
    <location>
        <begin position="210"/>
        <end position="229"/>
    </location>
</feature>
<evidence type="ECO:0000313" key="5">
    <source>
        <dbReference type="Proteomes" id="UP001240236"/>
    </source>
</evidence>
<keyword evidence="2" id="KW-1133">Transmembrane helix</keyword>